<keyword evidence="4" id="KW-0410">Iron transport</keyword>
<dbReference type="Pfam" id="PF00593">
    <property type="entry name" value="TonB_dep_Rec_b-barrel"/>
    <property type="match status" value="1"/>
</dbReference>
<evidence type="ECO:0000256" key="4">
    <source>
        <dbReference type="ARBA" id="ARBA00022496"/>
    </source>
</evidence>
<dbReference type="InterPro" id="IPR036942">
    <property type="entry name" value="Beta-barrel_TonB_sf"/>
</dbReference>
<evidence type="ECO:0000313" key="17">
    <source>
        <dbReference type="Proteomes" id="UP000441389"/>
    </source>
</evidence>
<sequence>MGVRKGALLACVAGLVWLPNAAFAQSALPAAENASHAGNEIVVTARKREERLIDIPQSVTAVTAEDLARLDATQFRDFANTVPALSYTSEGAGKTQVSLRGVTAGIDIGPTVGIYVDDVPYGSSSAFSNASGLALDVGLFDLDRVEVLRGPQGTLYGASTMGGLIKYVTARPDLTRMEGTAQAGLSTTNEGGTGYNLAGAISLPVAQGQAALRTSGFYTHDGGFIDDPTAGREDIDRSDIYGGRLDLLIQPAESLSLRLTGFLQNIDRDGNPAADFDLSGAPVDGSLDQRRLFTEPFRNRFRLVSGTIDYDFGPASLTSITSYQSTKTRFRQDASAVYVPALAGFGLVLGSVAIDQGRSTDKFTQEVRLASTGERRLEWLLGGFYTHERSGNTQQTTQLDPAGQPFPLNLATLSIPSTYEEYAGFGNLTFRLTDRFDISGGLRYAANRQRFEQIGSGLLVGSVPETRTTDEVATYLLNARYKFSDDATAYLRYATGYRPGGPNFVVNDPATGLPLAEDTFRSDSLESYEAGFRAQTADRAFAIDLAAYHIDWKDIQVTTVAGGVSVIANAGRAAVDGGELTLTVRPMTGFTASGAFAYQDARLTEDAPLLGARDGDRLPNVPRFTAALNLDYRLSEEGLQPRLGATLRHVSARKAAFDGNAQLPQYRLPAYTSVDLRAGASLGKVDLQLFVRNLFDERGQISAFTVLSSLGGPAQVTMLQPRTIGLSATTRF</sequence>
<keyword evidence="7" id="KW-0406">Ion transport</keyword>
<comment type="caution">
    <text evidence="16">The sequence shown here is derived from an EMBL/GenBank/DDBJ whole genome shotgun (WGS) entry which is preliminary data.</text>
</comment>
<keyword evidence="9 11" id="KW-0472">Membrane</keyword>
<feature type="chain" id="PRO_5026239006" evidence="13">
    <location>
        <begin position="25"/>
        <end position="732"/>
    </location>
</feature>
<evidence type="ECO:0000256" key="9">
    <source>
        <dbReference type="ARBA" id="ARBA00023136"/>
    </source>
</evidence>
<protein>
    <submittedName>
        <fullName evidence="16">TonB-dependent receptor</fullName>
    </submittedName>
</protein>
<evidence type="ECO:0000256" key="13">
    <source>
        <dbReference type="SAM" id="SignalP"/>
    </source>
</evidence>
<keyword evidence="16" id="KW-0675">Receptor</keyword>
<keyword evidence="8 12" id="KW-0798">TonB box</keyword>
<evidence type="ECO:0000259" key="14">
    <source>
        <dbReference type="Pfam" id="PF00593"/>
    </source>
</evidence>
<dbReference type="InterPro" id="IPR000531">
    <property type="entry name" value="Beta-barrel_TonB"/>
</dbReference>
<dbReference type="InterPro" id="IPR012910">
    <property type="entry name" value="Plug_dom"/>
</dbReference>
<reference evidence="16 17" key="1">
    <citation type="submission" date="2019-12" db="EMBL/GenBank/DDBJ databases">
        <authorList>
            <person name="Huq M.A."/>
        </authorList>
    </citation>
    <scope>NUCLEOTIDE SEQUENCE [LARGE SCALE GENOMIC DNA]</scope>
    <source>
        <strain evidence="16 17">MAH-20</strain>
    </source>
</reference>
<dbReference type="GO" id="GO:0006826">
    <property type="term" value="P:iron ion transport"/>
    <property type="evidence" value="ECO:0007669"/>
    <property type="project" value="UniProtKB-KW"/>
</dbReference>
<evidence type="ECO:0000256" key="3">
    <source>
        <dbReference type="ARBA" id="ARBA00022452"/>
    </source>
</evidence>
<evidence type="ECO:0000256" key="11">
    <source>
        <dbReference type="PROSITE-ProRule" id="PRU01360"/>
    </source>
</evidence>
<evidence type="ECO:0000259" key="15">
    <source>
        <dbReference type="Pfam" id="PF07715"/>
    </source>
</evidence>
<dbReference type="Gene3D" id="2.40.170.20">
    <property type="entry name" value="TonB-dependent receptor, beta-barrel domain"/>
    <property type="match status" value="1"/>
</dbReference>
<dbReference type="GO" id="GO:0009279">
    <property type="term" value="C:cell outer membrane"/>
    <property type="evidence" value="ECO:0007669"/>
    <property type="project" value="UniProtKB-SubCell"/>
</dbReference>
<dbReference type="PANTHER" id="PTHR32552:SF81">
    <property type="entry name" value="TONB-DEPENDENT OUTER MEMBRANE RECEPTOR"/>
    <property type="match status" value="1"/>
</dbReference>
<dbReference type="PROSITE" id="PS52016">
    <property type="entry name" value="TONB_DEPENDENT_REC_3"/>
    <property type="match status" value="1"/>
</dbReference>
<feature type="signal peptide" evidence="13">
    <location>
        <begin position="1"/>
        <end position="24"/>
    </location>
</feature>
<dbReference type="AlphaFoldDB" id="A0A6I4J4A8"/>
<keyword evidence="10 11" id="KW-0998">Cell outer membrane</keyword>
<gene>
    <name evidence="16" type="ORF">GON01_16425</name>
</gene>
<dbReference type="CDD" id="cd01347">
    <property type="entry name" value="ligand_gated_channel"/>
    <property type="match status" value="1"/>
</dbReference>
<keyword evidence="3 11" id="KW-1134">Transmembrane beta strand</keyword>
<proteinExistence type="inferred from homology"/>
<dbReference type="SUPFAM" id="SSF56935">
    <property type="entry name" value="Porins"/>
    <property type="match status" value="1"/>
</dbReference>
<comment type="similarity">
    <text evidence="11 12">Belongs to the TonB-dependent receptor family.</text>
</comment>
<dbReference type="InterPro" id="IPR039426">
    <property type="entry name" value="TonB-dep_rcpt-like"/>
</dbReference>
<evidence type="ECO:0000256" key="1">
    <source>
        <dbReference type="ARBA" id="ARBA00004571"/>
    </source>
</evidence>
<evidence type="ECO:0000256" key="8">
    <source>
        <dbReference type="ARBA" id="ARBA00023077"/>
    </source>
</evidence>
<organism evidence="16 17">
    <name type="scientific">Sphingomonas horti</name>
    <dbReference type="NCBI Taxonomy" id="2682842"/>
    <lineage>
        <taxon>Bacteria</taxon>
        <taxon>Pseudomonadati</taxon>
        <taxon>Pseudomonadota</taxon>
        <taxon>Alphaproteobacteria</taxon>
        <taxon>Sphingomonadales</taxon>
        <taxon>Sphingomonadaceae</taxon>
        <taxon>Sphingomonas</taxon>
    </lineage>
</organism>
<feature type="domain" description="TonB-dependent receptor-like beta-barrel" evidence="14">
    <location>
        <begin position="257"/>
        <end position="694"/>
    </location>
</feature>
<dbReference type="Proteomes" id="UP000441389">
    <property type="component" value="Unassembled WGS sequence"/>
</dbReference>
<accession>A0A6I4J4A8</accession>
<name>A0A6I4J4A8_9SPHN</name>
<evidence type="ECO:0000256" key="12">
    <source>
        <dbReference type="RuleBase" id="RU003357"/>
    </source>
</evidence>
<feature type="domain" description="TonB-dependent receptor plug" evidence="15">
    <location>
        <begin position="52"/>
        <end position="163"/>
    </location>
</feature>
<keyword evidence="6" id="KW-0408">Iron</keyword>
<evidence type="ECO:0000256" key="7">
    <source>
        <dbReference type="ARBA" id="ARBA00023065"/>
    </source>
</evidence>
<keyword evidence="17" id="KW-1185">Reference proteome</keyword>
<evidence type="ECO:0000256" key="5">
    <source>
        <dbReference type="ARBA" id="ARBA00022692"/>
    </source>
</evidence>
<dbReference type="EMBL" id="WQMS01000022">
    <property type="protein sequence ID" value="MVO79519.1"/>
    <property type="molecule type" value="Genomic_DNA"/>
</dbReference>
<dbReference type="Pfam" id="PF07715">
    <property type="entry name" value="Plug"/>
    <property type="match status" value="1"/>
</dbReference>
<comment type="subcellular location">
    <subcellularLocation>
        <location evidence="1 11">Cell outer membrane</location>
        <topology evidence="1 11">Multi-pass membrane protein</topology>
    </subcellularLocation>
</comment>
<keyword evidence="13" id="KW-0732">Signal</keyword>
<evidence type="ECO:0000313" key="16">
    <source>
        <dbReference type="EMBL" id="MVO79519.1"/>
    </source>
</evidence>
<evidence type="ECO:0000256" key="2">
    <source>
        <dbReference type="ARBA" id="ARBA00022448"/>
    </source>
</evidence>
<evidence type="ECO:0000256" key="6">
    <source>
        <dbReference type="ARBA" id="ARBA00023004"/>
    </source>
</evidence>
<keyword evidence="2 11" id="KW-0813">Transport</keyword>
<evidence type="ECO:0000256" key="10">
    <source>
        <dbReference type="ARBA" id="ARBA00023237"/>
    </source>
</evidence>
<keyword evidence="5 11" id="KW-0812">Transmembrane</keyword>
<dbReference type="PANTHER" id="PTHR32552">
    <property type="entry name" value="FERRICHROME IRON RECEPTOR-RELATED"/>
    <property type="match status" value="1"/>
</dbReference>